<dbReference type="RefSeq" id="XP_024404781.1">
    <property type="nucleotide sequence ID" value="XM_024550494.1"/>
</dbReference>
<dbReference type="STRING" id="398673.A0A2P4ZCQ1"/>
<proteinExistence type="predicted"/>
<dbReference type="PANTHER" id="PTHR35186:SF4">
    <property type="entry name" value="PRION-INHIBITION AND PROPAGATION HELO DOMAIN-CONTAINING PROTEIN"/>
    <property type="match status" value="1"/>
</dbReference>
<organism evidence="2 3">
    <name type="scientific">Trichoderma gamsii</name>
    <dbReference type="NCBI Taxonomy" id="398673"/>
    <lineage>
        <taxon>Eukaryota</taxon>
        <taxon>Fungi</taxon>
        <taxon>Dikarya</taxon>
        <taxon>Ascomycota</taxon>
        <taxon>Pezizomycotina</taxon>
        <taxon>Sordariomycetes</taxon>
        <taxon>Hypocreomycetidae</taxon>
        <taxon>Hypocreales</taxon>
        <taxon>Hypocreaceae</taxon>
        <taxon>Trichoderma</taxon>
    </lineage>
</organism>
<dbReference type="GeneID" id="36347833"/>
<evidence type="ECO:0000259" key="1">
    <source>
        <dbReference type="Pfam" id="PF24476"/>
    </source>
</evidence>
<dbReference type="Proteomes" id="UP000054821">
    <property type="component" value="Unassembled WGS sequence"/>
</dbReference>
<dbReference type="AlphaFoldDB" id="A0A2P4ZCQ1"/>
<dbReference type="EMBL" id="JPDN02000042">
    <property type="protein sequence ID" value="PON22078.1"/>
    <property type="molecule type" value="Genomic_DNA"/>
</dbReference>
<keyword evidence="3" id="KW-1185">Reference proteome</keyword>
<evidence type="ECO:0000313" key="2">
    <source>
        <dbReference type="EMBL" id="PON22078.1"/>
    </source>
</evidence>
<protein>
    <recommendedName>
        <fullName evidence="1">DUF7580 domain-containing protein</fullName>
    </recommendedName>
</protein>
<evidence type="ECO:0000313" key="3">
    <source>
        <dbReference type="Proteomes" id="UP000054821"/>
    </source>
</evidence>
<dbReference type="PANTHER" id="PTHR35186">
    <property type="entry name" value="ANK_REP_REGION DOMAIN-CONTAINING PROTEIN"/>
    <property type="match status" value="1"/>
</dbReference>
<sequence length="587" mass="66147">MPGFEAAGAVLGTIPLLISALEHYQHGMQALKKWRRYETVIQCLIRNINIERARLQNVCEKVLDGLVLSAQIDAMVKNPNGDLWTNEEIQEKIRARLWTSWTVFQQTLRDIQVAITYLSERVGDGSDVRRLNTSLVGNELSSSLRKGLASLLNKELKRVEFLLRQSTYEDLLSTVKDGISSLESLASMNIELEPKRRVRSRVRLLNILRSLSSSVYRAVCYSLTCACKHHISMRVSDYKTDITPDHDDEYVFQKLQLHLALSTSTPRAQFEESTFIANDTRWKELLIRSSLPPQMPVQICNSLPGTTKPITSRTKQKQVKFLPLFSSSTTATMVQTETSLANMSLEAIDVALAKPNTQPAIDLCDELKKSDYFGIISDKSHTNTRSYSVSPFTLSAGNWKMVSLKDSLESPNVQVSYKQRLQLSVLITRSVLQFYKTPWLPEIPSNRDIFFVQSESGSSFDYDRPFLMARSDQSEAKLKTIDNPTIRNPTLLAIGVLLIELLQGKPIESLQAPEEKELGNDSLSLYTTASRLLRGVYREASSNYGTAVSRCIDGKIQGKHLNLENENDLHDIYCGVVALLEEDLNNS</sequence>
<gene>
    <name evidence="2" type="ORF">TGAM01_v209148</name>
</gene>
<feature type="domain" description="DUF7580" evidence="1">
    <location>
        <begin position="208"/>
        <end position="586"/>
    </location>
</feature>
<dbReference type="InterPro" id="IPR056002">
    <property type="entry name" value="DUF7580"/>
</dbReference>
<reference evidence="2 3" key="1">
    <citation type="journal article" date="2016" name="Genome Announc.">
        <title>Draft Whole-Genome Sequence of Trichoderma gamsii T6085, a Promising Biocontrol Agent of Fusarium Head Blight on Wheat.</title>
        <authorList>
            <person name="Baroncelli R."/>
            <person name="Zapparata A."/>
            <person name="Piaggeschi G."/>
            <person name="Sarrocco S."/>
            <person name="Vannacci G."/>
        </authorList>
    </citation>
    <scope>NUCLEOTIDE SEQUENCE [LARGE SCALE GENOMIC DNA]</scope>
    <source>
        <strain evidence="2 3">T6085</strain>
    </source>
</reference>
<comment type="caution">
    <text evidence="2">The sequence shown here is derived from an EMBL/GenBank/DDBJ whole genome shotgun (WGS) entry which is preliminary data.</text>
</comment>
<dbReference type="Pfam" id="PF24476">
    <property type="entry name" value="DUF7580"/>
    <property type="match status" value="1"/>
</dbReference>
<accession>A0A2P4ZCQ1</accession>
<name>A0A2P4ZCQ1_9HYPO</name>